<evidence type="ECO:0000256" key="4">
    <source>
        <dbReference type="ARBA" id="ARBA00022989"/>
    </source>
</evidence>
<evidence type="ECO:0000313" key="8">
    <source>
        <dbReference type="Proteomes" id="UP001159364"/>
    </source>
</evidence>
<protein>
    <recommendedName>
        <fullName evidence="9">Tetraspanin-8</fullName>
    </recommendedName>
</protein>
<evidence type="ECO:0000256" key="6">
    <source>
        <dbReference type="SAM" id="Phobius"/>
    </source>
</evidence>
<evidence type="ECO:0008006" key="9">
    <source>
        <dbReference type="Google" id="ProtNLM"/>
    </source>
</evidence>
<comment type="similarity">
    <text evidence="2">Belongs to the tetraspanin (TM4SF) family.</text>
</comment>
<keyword evidence="3 6" id="KW-0812">Transmembrane</keyword>
<evidence type="ECO:0000313" key="7">
    <source>
        <dbReference type="EMBL" id="KAJ8752351.1"/>
    </source>
</evidence>
<feature type="transmembrane region" description="Helical" evidence="6">
    <location>
        <begin position="233"/>
        <end position="252"/>
    </location>
</feature>
<keyword evidence="4 6" id="KW-1133">Transmembrane helix</keyword>
<name>A0AAV8SJ99_9ROSI</name>
<feature type="transmembrane region" description="Helical" evidence="6">
    <location>
        <begin position="46"/>
        <end position="64"/>
    </location>
</feature>
<keyword evidence="8" id="KW-1185">Reference proteome</keyword>
<comment type="subcellular location">
    <subcellularLocation>
        <location evidence="1">Membrane</location>
        <topology evidence="1">Multi-pass membrane protein</topology>
    </subcellularLocation>
</comment>
<feature type="transmembrane region" description="Helical" evidence="6">
    <location>
        <begin position="70"/>
        <end position="96"/>
    </location>
</feature>
<comment type="caution">
    <text evidence="7">The sequence shown here is derived from an EMBL/GenBank/DDBJ whole genome shotgun (WGS) entry which is preliminary data.</text>
</comment>
<evidence type="ECO:0000256" key="5">
    <source>
        <dbReference type="ARBA" id="ARBA00023136"/>
    </source>
</evidence>
<sequence>MFRISTCLFYILNAILMILGFIAICYSLFLRLLGTSDCQNALKNPLLIMGVFLFVVALVGFLGTCCKVTLVLWFYSLVMFIFVLGLIAFMVFAFVVTHKGAGETLAGIGYKEHRLGDYSNWLQNHFVDGKHWFEIRSCLINAEVCKSLGEGFDQDVAQFYQKKLSSLLSGCCKPPTYCGLEYKNATFWLMPPTGPAVTDPDCTTWKNEQNILCYDCNSCKAGILDNIRKEWRALAIANACITAFVIIVYSISCCTRRNIKYNAHKYYYKSQYIPN</sequence>
<reference evidence="7 8" key="1">
    <citation type="submission" date="2021-09" db="EMBL/GenBank/DDBJ databases">
        <title>Genomic insights and catalytic innovation underlie evolution of tropane alkaloids biosynthesis.</title>
        <authorList>
            <person name="Wang Y.-J."/>
            <person name="Tian T."/>
            <person name="Huang J.-P."/>
            <person name="Huang S.-X."/>
        </authorList>
    </citation>
    <scope>NUCLEOTIDE SEQUENCE [LARGE SCALE GENOMIC DNA]</scope>
    <source>
        <strain evidence="7">KIB-2018</strain>
        <tissue evidence="7">Leaf</tissue>
    </source>
</reference>
<keyword evidence="5 6" id="KW-0472">Membrane</keyword>
<evidence type="ECO:0000256" key="2">
    <source>
        <dbReference type="ARBA" id="ARBA00006840"/>
    </source>
</evidence>
<dbReference type="GO" id="GO:0016020">
    <property type="term" value="C:membrane"/>
    <property type="evidence" value="ECO:0007669"/>
    <property type="project" value="UniProtKB-SubCell"/>
</dbReference>
<organism evidence="7 8">
    <name type="scientific">Erythroxylum novogranatense</name>
    <dbReference type="NCBI Taxonomy" id="1862640"/>
    <lineage>
        <taxon>Eukaryota</taxon>
        <taxon>Viridiplantae</taxon>
        <taxon>Streptophyta</taxon>
        <taxon>Embryophyta</taxon>
        <taxon>Tracheophyta</taxon>
        <taxon>Spermatophyta</taxon>
        <taxon>Magnoliopsida</taxon>
        <taxon>eudicotyledons</taxon>
        <taxon>Gunneridae</taxon>
        <taxon>Pentapetalae</taxon>
        <taxon>rosids</taxon>
        <taxon>fabids</taxon>
        <taxon>Malpighiales</taxon>
        <taxon>Erythroxylaceae</taxon>
        <taxon>Erythroxylum</taxon>
    </lineage>
</organism>
<proteinExistence type="inferred from homology"/>
<dbReference type="GO" id="GO:0009734">
    <property type="term" value="P:auxin-activated signaling pathway"/>
    <property type="evidence" value="ECO:0007669"/>
    <property type="project" value="InterPro"/>
</dbReference>
<evidence type="ECO:0000256" key="3">
    <source>
        <dbReference type="ARBA" id="ARBA00022692"/>
    </source>
</evidence>
<dbReference type="Proteomes" id="UP001159364">
    <property type="component" value="Linkage Group LG10"/>
</dbReference>
<accession>A0AAV8SJ99</accession>
<dbReference type="InterPro" id="IPR044991">
    <property type="entry name" value="TET_plant"/>
</dbReference>
<dbReference type="PANTHER" id="PTHR32191">
    <property type="entry name" value="TETRASPANIN-8-RELATED"/>
    <property type="match status" value="1"/>
</dbReference>
<dbReference type="AlphaFoldDB" id="A0AAV8SJ99"/>
<gene>
    <name evidence="7" type="ORF">K2173_003987</name>
</gene>
<evidence type="ECO:0000256" key="1">
    <source>
        <dbReference type="ARBA" id="ARBA00004141"/>
    </source>
</evidence>
<feature type="transmembrane region" description="Helical" evidence="6">
    <location>
        <begin position="12"/>
        <end position="34"/>
    </location>
</feature>
<dbReference type="EMBL" id="JAIWQS010000010">
    <property type="protein sequence ID" value="KAJ8752351.1"/>
    <property type="molecule type" value="Genomic_DNA"/>
</dbReference>
<dbReference type="InterPro" id="IPR018499">
    <property type="entry name" value="Tetraspanin/Peripherin"/>
</dbReference>
<dbReference type="Pfam" id="PF00335">
    <property type="entry name" value="Tetraspanin"/>
    <property type="match status" value="1"/>
</dbReference>